<dbReference type="Proteomes" id="UP000294933">
    <property type="component" value="Unassembled WGS sequence"/>
</dbReference>
<evidence type="ECO:0000256" key="1">
    <source>
        <dbReference type="SAM" id="SignalP"/>
    </source>
</evidence>
<evidence type="ECO:0000313" key="4">
    <source>
        <dbReference type="Proteomes" id="UP000294933"/>
    </source>
</evidence>
<keyword evidence="4" id="KW-1185">Reference proteome</keyword>
<reference evidence="3 4" key="1">
    <citation type="submission" date="2018-06" db="EMBL/GenBank/DDBJ databases">
        <title>A transcriptomic atlas of mushroom development highlights an independent origin of complex multicellularity.</title>
        <authorList>
            <consortium name="DOE Joint Genome Institute"/>
            <person name="Krizsan K."/>
            <person name="Almasi E."/>
            <person name="Merenyi Z."/>
            <person name="Sahu N."/>
            <person name="Viragh M."/>
            <person name="Koszo T."/>
            <person name="Mondo S."/>
            <person name="Kiss B."/>
            <person name="Balint B."/>
            <person name="Kues U."/>
            <person name="Barry K."/>
            <person name="Hegedus J.C."/>
            <person name="Henrissat B."/>
            <person name="Johnson J."/>
            <person name="Lipzen A."/>
            <person name="Ohm R."/>
            <person name="Nagy I."/>
            <person name="Pangilinan J."/>
            <person name="Yan J."/>
            <person name="Xiong Y."/>
            <person name="Grigoriev I.V."/>
            <person name="Hibbett D.S."/>
            <person name="Nagy L.G."/>
        </authorList>
    </citation>
    <scope>NUCLEOTIDE SEQUENCE [LARGE SCALE GENOMIC DNA]</scope>
    <source>
        <strain evidence="3 4">SZMC22713</strain>
    </source>
</reference>
<dbReference type="PANTHER" id="PTHR36183:SF2">
    <property type="entry name" value="BETA-GLUCURONIDASE C-TERMINAL DOMAIN-CONTAINING PROTEIN"/>
    <property type="match status" value="1"/>
</dbReference>
<dbReference type="AlphaFoldDB" id="A0A4R5XDS5"/>
<dbReference type="GO" id="GO:0016787">
    <property type="term" value="F:hydrolase activity"/>
    <property type="evidence" value="ECO:0007669"/>
    <property type="project" value="UniProtKB-KW"/>
</dbReference>
<keyword evidence="1" id="KW-0732">Signal</keyword>
<dbReference type="InterPro" id="IPR017853">
    <property type="entry name" value="GH"/>
</dbReference>
<gene>
    <name evidence="3" type="ORF">BD410DRAFT_779544</name>
</gene>
<proteinExistence type="predicted"/>
<dbReference type="PANTHER" id="PTHR36183">
    <property type="entry name" value="BETA-GLUCURONIDASE"/>
    <property type="match status" value="1"/>
</dbReference>
<accession>A0A4R5XDS5</accession>
<dbReference type="VEuPathDB" id="FungiDB:BD410DRAFT_779544"/>
<dbReference type="Gene3D" id="3.20.20.80">
    <property type="entry name" value="Glycosidases"/>
    <property type="match status" value="1"/>
</dbReference>
<evidence type="ECO:0000259" key="2">
    <source>
        <dbReference type="Pfam" id="PF16862"/>
    </source>
</evidence>
<dbReference type="InterPro" id="IPR031728">
    <property type="entry name" value="GlcAase_C"/>
</dbReference>
<protein>
    <submittedName>
        <fullName evidence="3">Glycoside hydrolase family 79 protein</fullName>
    </submittedName>
</protein>
<feature type="domain" description="Beta-glucuronidase C-terminal" evidence="2">
    <location>
        <begin position="421"/>
        <end position="522"/>
    </location>
</feature>
<keyword evidence="3" id="KW-0378">Hydrolase</keyword>
<dbReference type="SUPFAM" id="SSF51445">
    <property type="entry name" value="(Trans)glycosidases"/>
    <property type="match status" value="1"/>
</dbReference>
<organism evidence="3 4">
    <name type="scientific">Rickenella mellea</name>
    <dbReference type="NCBI Taxonomy" id="50990"/>
    <lineage>
        <taxon>Eukaryota</taxon>
        <taxon>Fungi</taxon>
        <taxon>Dikarya</taxon>
        <taxon>Basidiomycota</taxon>
        <taxon>Agaricomycotina</taxon>
        <taxon>Agaricomycetes</taxon>
        <taxon>Hymenochaetales</taxon>
        <taxon>Rickenellaceae</taxon>
        <taxon>Rickenella</taxon>
    </lineage>
</organism>
<name>A0A4R5XDS5_9AGAM</name>
<sequence>MISPAFLSVVLLACLSAVQAQNVPVSVPLTAPSAAATVKQSLMSFSIEQDRWTDWVGTTTPNTFFINSLNNLKQRSGVPPAFRIGADSEDRTNFNAKVDYCENVFPGFSTTTPYPEASNNIVGDKYYQVASHLPSGTRIIWGVNFGSNNITAAYLAAKSLQKAFSSSTMKNAGVSLDFIEIGNEADFYGGNGDRTGIAWNIAEYTKEWTTFATNISAAANMNSLGIKFMGGGFANSDHKTFAPQGLFSSGIQNSAAGKLITSFSQHHYSGSFCSGSGGLLQDLMTKATIRSNVSIFASDVVATRAKGLDYILGETNSYSCHGAPGVSNVAGAALWALDYMLYSSQIGVSQVYFHQGVGYKYSFIQPATLTRSILDGSTLSTPLAPHLQPTYYAALVATEAIGTSGSTKAVELSINDPRIAGYAFFENGTLKRAVLINSEAFFTTTTTPRTSKVINLSFSGSGSKPKTMTVKRLAIKHADDDHGLTWGGQTFETNNALPSGAVSVQTVNASAGVTISATEVVLLSFQ</sequence>
<feature type="signal peptide" evidence="1">
    <location>
        <begin position="1"/>
        <end position="20"/>
    </location>
</feature>
<dbReference type="Pfam" id="PF16862">
    <property type="entry name" value="Glyco_hydro_79C"/>
    <property type="match status" value="1"/>
</dbReference>
<dbReference type="OrthoDB" id="2796951at2759"/>
<dbReference type="InterPro" id="IPR052974">
    <property type="entry name" value="GH79_Enzymes"/>
</dbReference>
<feature type="chain" id="PRO_5020397208" evidence="1">
    <location>
        <begin position="21"/>
        <end position="526"/>
    </location>
</feature>
<dbReference type="EMBL" id="ML170156">
    <property type="protein sequence ID" value="TDL29211.1"/>
    <property type="molecule type" value="Genomic_DNA"/>
</dbReference>
<evidence type="ECO:0000313" key="3">
    <source>
        <dbReference type="EMBL" id="TDL29211.1"/>
    </source>
</evidence>